<feature type="domain" description="Chitin-binding type-2" evidence="3">
    <location>
        <begin position="995"/>
        <end position="1061"/>
    </location>
</feature>
<feature type="region of interest" description="Disordered" evidence="2">
    <location>
        <begin position="899"/>
        <end position="927"/>
    </location>
</feature>
<feature type="region of interest" description="Disordered" evidence="2">
    <location>
        <begin position="315"/>
        <end position="350"/>
    </location>
</feature>
<dbReference type="Pfam" id="PF01607">
    <property type="entry name" value="CBM_14"/>
    <property type="match status" value="2"/>
</dbReference>
<dbReference type="AlphaFoldDB" id="A0A9D4T1I6"/>
<proteinExistence type="predicted"/>
<feature type="region of interest" description="Disordered" evidence="2">
    <location>
        <begin position="411"/>
        <end position="451"/>
    </location>
</feature>
<dbReference type="Proteomes" id="UP000821837">
    <property type="component" value="Chromosome 3"/>
</dbReference>
<dbReference type="VEuPathDB" id="VectorBase:RSAN_032088"/>
<name>A0A9D4T1I6_RHISA</name>
<dbReference type="SMART" id="SM00494">
    <property type="entry name" value="ChtBD2"/>
    <property type="match status" value="2"/>
</dbReference>
<reference evidence="4" key="1">
    <citation type="journal article" date="2020" name="Cell">
        <title>Large-Scale Comparative Analyses of Tick Genomes Elucidate Their Genetic Diversity and Vector Capacities.</title>
        <authorList>
            <consortium name="Tick Genome and Microbiome Consortium (TIGMIC)"/>
            <person name="Jia N."/>
            <person name="Wang J."/>
            <person name="Shi W."/>
            <person name="Du L."/>
            <person name="Sun Y."/>
            <person name="Zhan W."/>
            <person name="Jiang J.F."/>
            <person name="Wang Q."/>
            <person name="Zhang B."/>
            <person name="Ji P."/>
            <person name="Bell-Sakyi L."/>
            <person name="Cui X.M."/>
            <person name="Yuan T.T."/>
            <person name="Jiang B.G."/>
            <person name="Yang W.F."/>
            <person name="Lam T.T."/>
            <person name="Chang Q.C."/>
            <person name="Ding S.J."/>
            <person name="Wang X.J."/>
            <person name="Zhu J.G."/>
            <person name="Ruan X.D."/>
            <person name="Zhao L."/>
            <person name="Wei J.T."/>
            <person name="Ye R.Z."/>
            <person name="Que T.C."/>
            <person name="Du C.H."/>
            <person name="Zhou Y.H."/>
            <person name="Cheng J.X."/>
            <person name="Dai P.F."/>
            <person name="Guo W.B."/>
            <person name="Han X.H."/>
            <person name="Huang E.J."/>
            <person name="Li L.F."/>
            <person name="Wei W."/>
            <person name="Gao Y.C."/>
            <person name="Liu J.Z."/>
            <person name="Shao H.Z."/>
            <person name="Wang X."/>
            <person name="Wang C.C."/>
            <person name="Yang T.C."/>
            <person name="Huo Q.B."/>
            <person name="Li W."/>
            <person name="Chen H.Y."/>
            <person name="Chen S.E."/>
            <person name="Zhou L.G."/>
            <person name="Ni X.B."/>
            <person name="Tian J.H."/>
            <person name="Sheng Y."/>
            <person name="Liu T."/>
            <person name="Pan Y.S."/>
            <person name="Xia L.Y."/>
            <person name="Li J."/>
            <person name="Zhao F."/>
            <person name="Cao W.C."/>
        </authorList>
    </citation>
    <scope>NUCLEOTIDE SEQUENCE</scope>
    <source>
        <strain evidence="4">Rsan-2018</strain>
    </source>
</reference>
<gene>
    <name evidence="4" type="ORF">HPB52_020119</name>
</gene>
<dbReference type="InterPro" id="IPR036508">
    <property type="entry name" value="Chitin-bd_dom_sf"/>
</dbReference>
<dbReference type="VEuPathDB" id="VectorBase:RSAN_040260"/>
<dbReference type="GO" id="GO:0005576">
    <property type="term" value="C:extracellular region"/>
    <property type="evidence" value="ECO:0007669"/>
    <property type="project" value="InterPro"/>
</dbReference>
<organism evidence="4 5">
    <name type="scientific">Rhipicephalus sanguineus</name>
    <name type="common">Brown dog tick</name>
    <name type="synonym">Ixodes sanguineus</name>
    <dbReference type="NCBI Taxonomy" id="34632"/>
    <lineage>
        <taxon>Eukaryota</taxon>
        <taxon>Metazoa</taxon>
        <taxon>Ecdysozoa</taxon>
        <taxon>Arthropoda</taxon>
        <taxon>Chelicerata</taxon>
        <taxon>Arachnida</taxon>
        <taxon>Acari</taxon>
        <taxon>Parasitiformes</taxon>
        <taxon>Ixodida</taxon>
        <taxon>Ixodoidea</taxon>
        <taxon>Ixodidae</taxon>
        <taxon>Rhipicephalinae</taxon>
        <taxon>Rhipicephalus</taxon>
        <taxon>Rhipicephalus</taxon>
    </lineage>
</organism>
<feature type="region of interest" description="Disordered" evidence="2">
    <location>
        <begin position="46"/>
        <end position="87"/>
    </location>
</feature>
<dbReference type="SUPFAM" id="SSF56219">
    <property type="entry name" value="DNase I-like"/>
    <property type="match status" value="1"/>
</dbReference>
<feature type="compositionally biased region" description="Low complexity" evidence="2">
    <location>
        <begin position="422"/>
        <end position="433"/>
    </location>
</feature>
<feature type="compositionally biased region" description="Low complexity" evidence="2">
    <location>
        <begin position="523"/>
        <end position="532"/>
    </location>
</feature>
<protein>
    <recommendedName>
        <fullName evidence="3">Chitin-binding type-2 domain-containing protein</fullName>
    </recommendedName>
</protein>
<dbReference type="Pfam" id="PF14529">
    <property type="entry name" value="Exo_endo_phos_2"/>
    <property type="match status" value="1"/>
</dbReference>
<dbReference type="EMBL" id="JABSTV010001249">
    <property type="protein sequence ID" value="KAH7963223.1"/>
    <property type="molecule type" value="Genomic_DNA"/>
</dbReference>
<evidence type="ECO:0000256" key="1">
    <source>
        <dbReference type="ARBA" id="ARBA00022581"/>
    </source>
</evidence>
<dbReference type="PANTHER" id="PTHR13037:SF24">
    <property type="entry name" value="POLYCOMB PROTEIN PCL-RELATED"/>
    <property type="match status" value="1"/>
</dbReference>
<feature type="domain" description="Chitin-binding type-2" evidence="3">
    <location>
        <begin position="922"/>
        <end position="976"/>
    </location>
</feature>
<comment type="caution">
    <text evidence="4">The sequence shown here is derived from an EMBL/GenBank/DDBJ whole genome shotgun (WGS) entry which is preliminary data.</text>
</comment>
<sequence>MATATVVTGYDPTSMQVLTMETSSADYVMPSENEYLEDMVNTWKRKKAKSKPASLPQDAATARRPTDAACTSAPSPPAKQRKWRPRQTPRLSRDDYIVVLKPRVPCELRTSVPADRVGDAIRAYLGDQTTAQVQVWPIWDQNIIVCSTTELPKAQKLLGDFQLPVGDQQLPVRGHAKPSGETCRGVITINPAETSQKIKSELHWPQGTILAARKLGDSAAAVVTFEGTKLPRFLFYHCVATYVRPYKKTVSACTRCGTIGHRPSVCPHPNPDRCAKCGTLAAEGLTDHDCHPKCLLCQGAHETGARGCTGKYRTFTPTSTPSPGPTPSLHNKGARPKQPGSARPADTQEFPPLAASTAPLQVSGWAGVAAPGPLFPPPAAPPSPELAVLRKQNADLQRKIALLTKQVASLQQGTPQVPGPTVPAQTAPPATSPKLSPQAAPTSNTPTPSVATASFPVASLAPGAPQAPVPIDPTLSIEERVPRLENLLLHHISTFSVQRIVAEVVQAIQAWAITQFKPKTSRSRSPSESGSAPRRRKESGPTPTLPGYCPYVGGTTTSLLVHKAYTAIQIDLDLHLPYDYCMVSVLPQRRGQPSIHILNVYCPPHLSRVSFTQLFHQALCTAARQPLVIVGDFNAPSPHWGYHYEKTRGRQLKELISSLSLTLLTDPAHPTRSGNSVSRDTCPDLSLTRNIRDATWENLDETLGSDHFLLRIAFTPRQKMRHHWGQARLTDWTKFRSQPFPLIPNSGEYAAWASHALHTQRAHTQTLATTNERLQQAALLVDTYAASCGLECSPTKSALLSVSRLPSPKIFLPSGPVPVVQDLRILGLYLSGAPKQLYNVRSEEAPKMRWLALLAIVACGSGRGATALSFAETEPPVARPSEDFMSDIVLPIYPARDTSTATPATMPATTTTAMPPAPTRPTSTCEHGQHMADSKSCSRFFVCVHGRTVSVQCPGPLLFNDRTGVCDWPRNVRCANGRPNAAEAGVGVAMDHWGDVKCVASEGFYASPRDCAEFFRCHRGNAHRFACARGLVFNEAYKTCDWPWNVKRHGTGRRVWRVCRFRKHSQF</sequence>
<dbReference type="PANTHER" id="PTHR13037">
    <property type="entry name" value="FORMIN"/>
    <property type="match status" value="1"/>
</dbReference>
<feature type="compositionally biased region" description="Low complexity" evidence="2">
    <location>
        <begin position="899"/>
        <end position="924"/>
    </location>
</feature>
<dbReference type="Gene3D" id="2.170.140.10">
    <property type="entry name" value="Chitin binding domain"/>
    <property type="match status" value="2"/>
</dbReference>
<keyword evidence="5" id="KW-1185">Reference proteome</keyword>
<evidence type="ECO:0000256" key="2">
    <source>
        <dbReference type="SAM" id="MobiDB-lite"/>
    </source>
</evidence>
<dbReference type="SUPFAM" id="SSF57625">
    <property type="entry name" value="Invertebrate chitin-binding proteins"/>
    <property type="match status" value="2"/>
</dbReference>
<evidence type="ECO:0000259" key="3">
    <source>
        <dbReference type="PROSITE" id="PS50940"/>
    </source>
</evidence>
<dbReference type="Gene3D" id="3.60.10.10">
    <property type="entry name" value="Endonuclease/exonuclease/phosphatase"/>
    <property type="match status" value="1"/>
</dbReference>
<feature type="compositionally biased region" description="Low complexity" evidence="2">
    <location>
        <begin position="58"/>
        <end position="69"/>
    </location>
</feature>
<keyword evidence="1" id="KW-0945">Host-virus interaction</keyword>
<dbReference type="VEuPathDB" id="VectorBase:RSAN_029684"/>
<dbReference type="GO" id="GO:0008061">
    <property type="term" value="F:chitin binding"/>
    <property type="evidence" value="ECO:0007669"/>
    <property type="project" value="InterPro"/>
</dbReference>
<feature type="compositionally biased region" description="Polar residues" evidence="2">
    <location>
        <begin position="439"/>
        <end position="451"/>
    </location>
</feature>
<dbReference type="InterPro" id="IPR005135">
    <property type="entry name" value="Endo/exonuclease/phosphatase"/>
</dbReference>
<evidence type="ECO:0000313" key="5">
    <source>
        <dbReference type="Proteomes" id="UP000821837"/>
    </source>
</evidence>
<accession>A0A9D4T1I6</accession>
<evidence type="ECO:0000313" key="4">
    <source>
        <dbReference type="EMBL" id="KAH7963223.1"/>
    </source>
</evidence>
<feature type="region of interest" description="Disordered" evidence="2">
    <location>
        <begin position="518"/>
        <end position="547"/>
    </location>
</feature>
<reference evidence="4" key="2">
    <citation type="submission" date="2021-09" db="EMBL/GenBank/DDBJ databases">
        <authorList>
            <person name="Jia N."/>
            <person name="Wang J."/>
            <person name="Shi W."/>
            <person name="Du L."/>
            <person name="Sun Y."/>
            <person name="Zhan W."/>
            <person name="Jiang J."/>
            <person name="Wang Q."/>
            <person name="Zhang B."/>
            <person name="Ji P."/>
            <person name="Sakyi L.B."/>
            <person name="Cui X."/>
            <person name="Yuan T."/>
            <person name="Jiang B."/>
            <person name="Yang W."/>
            <person name="Lam T.T.-Y."/>
            <person name="Chang Q."/>
            <person name="Ding S."/>
            <person name="Wang X."/>
            <person name="Zhu J."/>
            <person name="Ruan X."/>
            <person name="Zhao L."/>
            <person name="Wei J."/>
            <person name="Que T."/>
            <person name="Du C."/>
            <person name="Cheng J."/>
            <person name="Dai P."/>
            <person name="Han X."/>
            <person name="Huang E."/>
            <person name="Gao Y."/>
            <person name="Liu J."/>
            <person name="Shao H."/>
            <person name="Ye R."/>
            <person name="Li L."/>
            <person name="Wei W."/>
            <person name="Wang X."/>
            <person name="Wang C."/>
            <person name="Huo Q."/>
            <person name="Li W."/>
            <person name="Guo W."/>
            <person name="Chen H."/>
            <person name="Chen S."/>
            <person name="Zhou L."/>
            <person name="Zhou L."/>
            <person name="Ni X."/>
            <person name="Tian J."/>
            <person name="Zhou Y."/>
            <person name="Sheng Y."/>
            <person name="Liu T."/>
            <person name="Pan Y."/>
            <person name="Xia L."/>
            <person name="Li J."/>
            <person name="Zhao F."/>
            <person name="Cao W."/>
        </authorList>
    </citation>
    <scope>NUCLEOTIDE SEQUENCE</scope>
    <source>
        <strain evidence="4">Rsan-2018</strain>
        <tissue evidence="4">Larvae</tissue>
    </source>
</reference>
<dbReference type="InterPro" id="IPR036691">
    <property type="entry name" value="Endo/exonu/phosph_ase_sf"/>
</dbReference>
<dbReference type="InterPro" id="IPR002557">
    <property type="entry name" value="Chitin-bd_dom"/>
</dbReference>
<dbReference type="GO" id="GO:0003824">
    <property type="term" value="F:catalytic activity"/>
    <property type="evidence" value="ECO:0007669"/>
    <property type="project" value="InterPro"/>
</dbReference>
<dbReference type="PROSITE" id="PS50940">
    <property type="entry name" value="CHIT_BIND_II"/>
    <property type="match status" value="2"/>
</dbReference>